<evidence type="ECO:0000313" key="2">
    <source>
        <dbReference type="EMBL" id="KAL2730741.1"/>
    </source>
</evidence>
<reference evidence="2 3" key="1">
    <citation type="journal article" date="2024" name="Ann. Entomol. Soc. Am.">
        <title>Genomic analyses of the southern and eastern yellowjacket wasps (Hymenoptera: Vespidae) reveal evolutionary signatures of social life.</title>
        <authorList>
            <person name="Catto M.A."/>
            <person name="Caine P.B."/>
            <person name="Orr S.E."/>
            <person name="Hunt B.G."/>
            <person name="Goodisman M.A.D."/>
        </authorList>
    </citation>
    <scope>NUCLEOTIDE SEQUENCE [LARGE SCALE GENOMIC DNA]</scope>
    <source>
        <strain evidence="2">233</strain>
        <tissue evidence="2">Head and thorax</tissue>
    </source>
</reference>
<name>A0ABD2BDC0_VESSQ</name>
<gene>
    <name evidence="2" type="ORF">V1478_005154</name>
</gene>
<sequence>MAIGHIVSHTTSHAESEEMWDASTNKGLLFSTKDHFVQKNVSWGLFFSTLKSCRPSPEEKIKINRDALSVLRPIALAERIIKDHLKEKNLLIDSDGEVEDTEEEEETMEEEEEELTMRGGINPLR</sequence>
<organism evidence="2 3">
    <name type="scientific">Vespula squamosa</name>
    <name type="common">Southern yellow jacket</name>
    <name type="synonym">Wasp</name>
    <dbReference type="NCBI Taxonomy" id="30214"/>
    <lineage>
        <taxon>Eukaryota</taxon>
        <taxon>Metazoa</taxon>
        <taxon>Ecdysozoa</taxon>
        <taxon>Arthropoda</taxon>
        <taxon>Hexapoda</taxon>
        <taxon>Insecta</taxon>
        <taxon>Pterygota</taxon>
        <taxon>Neoptera</taxon>
        <taxon>Endopterygota</taxon>
        <taxon>Hymenoptera</taxon>
        <taxon>Apocrita</taxon>
        <taxon>Aculeata</taxon>
        <taxon>Vespoidea</taxon>
        <taxon>Vespidae</taxon>
        <taxon>Vespinae</taxon>
        <taxon>Vespula</taxon>
    </lineage>
</organism>
<dbReference type="AlphaFoldDB" id="A0ABD2BDC0"/>
<protein>
    <submittedName>
        <fullName evidence="2">Uncharacterized protein</fullName>
    </submittedName>
</protein>
<comment type="caution">
    <text evidence="2">The sequence shown here is derived from an EMBL/GenBank/DDBJ whole genome shotgun (WGS) entry which is preliminary data.</text>
</comment>
<feature type="region of interest" description="Disordered" evidence="1">
    <location>
        <begin position="92"/>
        <end position="125"/>
    </location>
</feature>
<accession>A0ABD2BDC0</accession>
<keyword evidence="3" id="KW-1185">Reference proteome</keyword>
<feature type="compositionally biased region" description="Acidic residues" evidence="1">
    <location>
        <begin position="94"/>
        <end position="114"/>
    </location>
</feature>
<dbReference type="Proteomes" id="UP001607302">
    <property type="component" value="Unassembled WGS sequence"/>
</dbReference>
<dbReference type="EMBL" id="JAUDFV010000110">
    <property type="protein sequence ID" value="KAL2730741.1"/>
    <property type="molecule type" value="Genomic_DNA"/>
</dbReference>
<evidence type="ECO:0000256" key="1">
    <source>
        <dbReference type="SAM" id="MobiDB-lite"/>
    </source>
</evidence>
<proteinExistence type="predicted"/>
<evidence type="ECO:0000313" key="3">
    <source>
        <dbReference type="Proteomes" id="UP001607302"/>
    </source>
</evidence>